<protein>
    <submittedName>
        <fullName evidence="1">Uncharacterized protein</fullName>
    </submittedName>
</protein>
<evidence type="ECO:0000313" key="2">
    <source>
        <dbReference type="Proteomes" id="UP000823891"/>
    </source>
</evidence>
<comment type="caution">
    <text evidence="1">The sequence shown here is derived from an EMBL/GenBank/DDBJ whole genome shotgun (WGS) entry which is preliminary data.</text>
</comment>
<name>A0A9D2NFE4_9FIRM</name>
<dbReference type="EMBL" id="DWWS01000028">
    <property type="protein sequence ID" value="HJC23705.1"/>
    <property type="molecule type" value="Genomic_DNA"/>
</dbReference>
<dbReference type="Proteomes" id="UP000823891">
    <property type="component" value="Unassembled WGS sequence"/>
</dbReference>
<proteinExistence type="predicted"/>
<dbReference type="InterPro" id="IPR049215">
    <property type="entry name" value="DUF6809"/>
</dbReference>
<sequence>MESILQQLYEGKISPAEQYRPRTEEHREAVERILKSRGEFARALKETDQALYEKFLRIMEEDDLSFETGEMFIDGFKLGARMMLEIMNS</sequence>
<organism evidence="1 2">
    <name type="scientific">Candidatus Eisenbergiella merdavium</name>
    <dbReference type="NCBI Taxonomy" id="2838551"/>
    <lineage>
        <taxon>Bacteria</taxon>
        <taxon>Bacillati</taxon>
        <taxon>Bacillota</taxon>
        <taxon>Clostridia</taxon>
        <taxon>Lachnospirales</taxon>
        <taxon>Lachnospiraceae</taxon>
        <taxon>Eisenbergiella</taxon>
    </lineage>
</organism>
<accession>A0A9D2NFE4</accession>
<reference evidence="1" key="2">
    <citation type="submission" date="2021-04" db="EMBL/GenBank/DDBJ databases">
        <authorList>
            <person name="Gilroy R."/>
        </authorList>
    </citation>
    <scope>NUCLEOTIDE SEQUENCE</scope>
    <source>
        <strain evidence="1">USAMLcec2-132</strain>
    </source>
</reference>
<gene>
    <name evidence="1" type="ORF">H9761_08385</name>
</gene>
<reference evidence="1" key="1">
    <citation type="journal article" date="2021" name="PeerJ">
        <title>Extensive microbial diversity within the chicken gut microbiome revealed by metagenomics and culture.</title>
        <authorList>
            <person name="Gilroy R."/>
            <person name="Ravi A."/>
            <person name="Getino M."/>
            <person name="Pursley I."/>
            <person name="Horton D.L."/>
            <person name="Alikhan N.F."/>
            <person name="Baker D."/>
            <person name="Gharbi K."/>
            <person name="Hall N."/>
            <person name="Watson M."/>
            <person name="Adriaenssens E.M."/>
            <person name="Foster-Nyarko E."/>
            <person name="Jarju S."/>
            <person name="Secka A."/>
            <person name="Antonio M."/>
            <person name="Oren A."/>
            <person name="Chaudhuri R.R."/>
            <person name="La Ragione R."/>
            <person name="Hildebrand F."/>
            <person name="Pallen M.J."/>
        </authorList>
    </citation>
    <scope>NUCLEOTIDE SEQUENCE</scope>
    <source>
        <strain evidence="1">USAMLcec2-132</strain>
    </source>
</reference>
<dbReference type="Pfam" id="PF20648">
    <property type="entry name" value="DUF6809"/>
    <property type="match status" value="1"/>
</dbReference>
<evidence type="ECO:0000313" key="1">
    <source>
        <dbReference type="EMBL" id="HJC23705.1"/>
    </source>
</evidence>
<dbReference type="AlphaFoldDB" id="A0A9D2NFE4"/>